<accession>A0A1N7KWJ9</accession>
<gene>
    <name evidence="4" type="ORF">SAMN05421761_102389</name>
</gene>
<dbReference type="PANTHER" id="PTHR12526">
    <property type="entry name" value="GLYCOSYLTRANSFERASE"/>
    <property type="match status" value="1"/>
</dbReference>
<keyword evidence="2 4" id="KW-0808">Transferase</keyword>
<evidence type="ECO:0000313" key="4">
    <source>
        <dbReference type="EMBL" id="SIS65790.1"/>
    </source>
</evidence>
<dbReference type="PANTHER" id="PTHR12526:SF629">
    <property type="entry name" value="TEICHURONIC ACID BIOSYNTHESIS GLYCOSYLTRANSFERASE TUAH-RELATED"/>
    <property type="match status" value="1"/>
</dbReference>
<evidence type="ECO:0000256" key="1">
    <source>
        <dbReference type="ARBA" id="ARBA00022676"/>
    </source>
</evidence>
<evidence type="ECO:0000259" key="3">
    <source>
        <dbReference type="Pfam" id="PF00534"/>
    </source>
</evidence>
<dbReference type="EMBL" id="FTOP01000002">
    <property type="protein sequence ID" value="SIS65790.1"/>
    <property type="molecule type" value="Genomic_DNA"/>
</dbReference>
<dbReference type="Pfam" id="PF00534">
    <property type="entry name" value="Glycos_transf_1"/>
    <property type="match status" value="1"/>
</dbReference>
<dbReference type="RefSeq" id="WP_076498778.1">
    <property type="nucleotide sequence ID" value="NZ_FTOP01000002.1"/>
</dbReference>
<feature type="domain" description="Glycosyl transferase family 1" evidence="3">
    <location>
        <begin position="189"/>
        <end position="363"/>
    </location>
</feature>
<name>A0A1N7KWJ9_9BACT</name>
<keyword evidence="1" id="KW-0328">Glycosyltransferase</keyword>
<dbReference type="GO" id="GO:0016757">
    <property type="term" value="F:glycosyltransferase activity"/>
    <property type="evidence" value="ECO:0007669"/>
    <property type="project" value="UniProtKB-KW"/>
</dbReference>
<dbReference type="Proteomes" id="UP000186026">
    <property type="component" value="Unassembled WGS sequence"/>
</dbReference>
<keyword evidence="5" id="KW-1185">Reference proteome</keyword>
<dbReference type="AlphaFoldDB" id="A0A1N7KWJ9"/>
<evidence type="ECO:0000313" key="5">
    <source>
        <dbReference type="Proteomes" id="UP000186026"/>
    </source>
</evidence>
<evidence type="ECO:0000256" key="2">
    <source>
        <dbReference type="ARBA" id="ARBA00022679"/>
    </source>
</evidence>
<sequence>MKVNYISAYSAVPSKAASSFHVMKMCDAYLNNNIEVTLFVSNNGDSSMLNGESIKNIYSIENKFKIKRLPVNYLSKFQKLFSLSILFPFYAFFNRSSLVHSRTLISAYVLSKIFCQPVIFELHDAVWKNNKSKFFFKSLVRSKNCKFLISITSALANDAISIIGNSKPILILPDGVSQKSLNTINDKYDSRKRLGLNRDDYIVLYSGHLYRGRGIDLIINLSEKLPNFKFILLGGNDLDINYYQEITTNLKNIEFLGFKTQDILIEFLNASDALLMPYENKVNVAGINDSDTSKYASPLKMFEYMATGRPIISSTLNVLSEILHHNYNALMVPYDDVNGWVNALELLKNNPEIGKRIADQAKEDVWQYTWEERVKKIMRFYNSVNDAK</sequence>
<dbReference type="Gene3D" id="3.40.50.2000">
    <property type="entry name" value="Glycogen Phosphorylase B"/>
    <property type="match status" value="2"/>
</dbReference>
<organism evidence="4 5">
    <name type="scientific">Belliella pelovolcani</name>
    <dbReference type="NCBI Taxonomy" id="529505"/>
    <lineage>
        <taxon>Bacteria</taxon>
        <taxon>Pseudomonadati</taxon>
        <taxon>Bacteroidota</taxon>
        <taxon>Cytophagia</taxon>
        <taxon>Cytophagales</taxon>
        <taxon>Cyclobacteriaceae</taxon>
        <taxon>Belliella</taxon>
    </lineage>
</organism>
<dbReference type="STRING" id="529505.SAMN05421761_102389"/>
<reference evidence="5" key="1">
    <citation type="submission" date="2017-01" db="EMBL/GenBank/DDBJ databases">
        <authorList>
            <person name="Varghese N."/>
            <person name="Submissions S."/>
        </authorList>
    </citation>
    <scope>NUCLEOTIDE SEQUENCE [LARGE SCALE GENOMIC DNA]</scope>
    <source>
        <strain evidence="5">DSM 46698</strain>
    </source>
</reference>
<dbReference type="SUPFAM" id="SSF53756">
    <property type="entry name" value="UDP-Glycosyltransferase/glycogen phosphorylase"/>
    <property type="match status" value="1"/>
</dbReference>
<dbReference type="CDD" id="cd03801">
    <property type="entry name" value="GT4_PimA-like"/>
    <property type="match status" value="1"/>
</dbReference>
<dbReference type="InterPro" id="IPR001296">
    <property type="entry name" value="Glyco_trans_1"/>
</dbReference>
<proteinExistence type="predicted"/>
<protein>
    <submittedName>
        <fullName evidence="4">Glycosyltransferase involved in cell wall bisynthesis</fullName>
    </submittedName>
</protein>
<dbReference type="OrthoDB" id="1450439at2"/>